<dbReference type="RefSeq" id="WP_182606621.1">
    <property type="nucleotide sequence ID" value="NZ_VKHT01000390.1"/>
</dbReference>
<keyword evidence="4" id="KW-0067">ATP-binding</keyword>
<feature type="compositionally biased region" description="Gly residues" evidence="5">
    <location>
        <begin position="550"/>
        <end position="559"/>
    </location>
</feature>
<dbReference type="SUPFAM" id="SSF51126">
    <property type="entry name" value="Pectin lyase-like"/>
    <property type="match status" value="2"/>
</dbReference>
<feature type="compositionally biased region" description="Polar residues" evidence="5">
    <location>
        <begin position="1"/>
        <end position="12"/>
    </location>
</feature>
<dbReference type="GO" id="GO:0005524">
    <property type="term" value="F:ATP binding"/>
    <property type="evidence" value="ECO:0007669"/>
    <property type="project" value="UniProtKB-KW"/>
</dbReference>
<dbReference type="Gene3D" id="2.160.20.10">
    <property type="entry name" value="Single-stranded right-handed beta-helix, Pectin lyase-like"/>
    <property type="match status" value="2"/>
</dbReference>
<proteinExistence type="inferred from homology"/>
<accession>A0A7W3TDX6</accession>
<dbReference type="InterPro" id="IPR000641">
    <property type="entry name" value="CbxX/CfxQ"/>
</dbReference>
<name>A0A7W3TDX6_9ACTN</name>
<evidence type="ECO:0000256" key="3">
    <source>
        <dbReference type="ARBA" id="ARBA00022741"/>
    </source>
</evidence>
<evidence type="ECO:0000313" key="9">
    <source>
        <dbReference type="Proteomes" id="UP000538929"/>
    </source>
</evidence>
<keyword evidence="3" id="KW-0547">Nucleotide-binding</keyword>
<dbReference type="InterPro" id="IPR039448">
    <property type="entry name" value="Beta_helix"/>
</dbReference>
<dbReference type="InterPro" id="IPR027417">
    <property type="entry name" value="P-loop_NTPase"/>
</dbReference>
<feature type="compositionally biased region" description="Gly residues" evidence="5">
    <location>
        <begin position="501"/>
        <end position="512"/>
    </location>
</feature>
<dbReference type="SMART" id="SM00710">
    <property type="entry name" value="PbH1"/>
    <property type="match status" value="12"/>
</dbReference>
<sequence>MAEGSVQVTHAGSSRWRRRTASYPTVAEALSVAADGDVLVLSPGVYRENVVLSGAVTLRGPEEPGDAPARLAPPEGVPLTVRGPATVSGLRVEGQDVTVPAVLVENSSPELTRLRVHTSSAAGIEVRGGARPTVRECSVDNPAGTGISVCEEAGGLFGECVVSAGRVGVAVRGPAHVRLEACRVERAEGAGLAVTGSEAAVDAARCSFSGVRGPGVRLADRATAHLGECRISGTTGDGVAMEGGAVLTLADGTITDVPENGVDLRSRSVLTLVRSTLSGFGRNGLSVWDPGTHVDAHLCEISHGTGEYPAVWVSDGATAVLEASRLHDVPDALFVLDPGSRADVVDSEIRDVRGSAVSVSDGAAVRLDSCRFEDIGTAIWFRDPGSGGTVTGCAVRGVTTGVIVSKEADPSISDCSVTGPVEAGFYVSAAGRGVFENCRVGDSRGYGFHVTEGSRAVLRGCRTERCARGGYAVAEGAAELSGCRSDESRARDTVPAPASGASGGGGTGGEPVGGLLMPPPEALPTPGGSGGTAAAPTGEPGPPVGAAGAVTGGEPGAAGGDTPAVRDSEEVLGELERLIGLETVKREVRALIDMIEVGRRRERAGLKAASARRHLVFTGSPGTGKTTVARLYGEILASLGVLERGHLIEVSRVDLVGEHIGSTAIRTQEAFDRARGGVLFIDEAYALSPEDAGRDFGREAIDTLVKLMEDHRDEVVVIVAGYTAEMDRFLAVNPGVASRFSRTITFTDYSPDQLLSIVEQQAAEQQYGLAEGTDAALLTHFAAIPRGPAFGNGRTARQTFEAMVERHAGRVARVEEPTTEDLTLLLPEDLPPRP</sequence>
<dbReference type="Pfam" id="PF00004">
    <property type="entry name" value="AAA"/>
    <property type="match status" value="1"/>
</dbReference>
<dbReference type="Pfam" id="PF17866">
    <property type="entry name" value="AAA_lid_6"/>
    <property type="match status" value="1"/>
</dbReference>
<dbReference type="InterPro" id="IPR003959">
    <property type="entry name" value="ATPase_AAA_core"/>
</dbReference>
<dbReference type="InterPro" id="IPR006633">
    <property type="entry name" value="Carb-bd_sugar_hydrolysis-dom"/>
</dbReference>
<dbReference type="EMBL" id="VKHT01000390">
    <property type="protein sequence ID" value="MBB0245089.1"/>
    <property type="molecule type" value="Genomic_DNA"/>
</dbReference>
<dbReference type="FunFam" id="3.40.50.300:FF:000216">
    <property type="entry name" value="Type VII secretion ATPase EccA"/>
    <property type="match status" value="1"/>
</dbReference>
<dbReference type="InterPro" id="IPR041627">
    <property type="entry name" value="AAA_lid_6"/>
</dbReference>
<keyword evidence="2" id="KW-0677">Repeat</keyword>
<dbReference type="SMART" id="SM00382">
    <property type="entry name" value="AAA"/>
    <property type="match status" value="1"/>
</dbReference>
<feature type="region of interest" description="Disordered" evidence="5">
    <location>
        <begin position="481"/>
        <end position="565"/>
    </location>
</feature>
<dbReference type="Pfam" id="PF13229">
    <property type="entry name" value="Beta_helix"/>
    <property type="match status" value="2"/>
</dbReference>
<dbReference type="GO" id="GO:0016887">
    <property type="term" value="F:ATP hydrolysis activity"/>
    <property type="evidence" value="ECO:0007669"/>
    <property type="project" value="InterPro"/>
</dbReference>
<evidence type="ECO:0000313" key="8">
    <source>
        <dbReference type="EMBL" id="MBB0245089.1"/>
    </source>
</evidence>
<dbReference type="Gene3D" id="1.10.8.60">
    <property type="match status" value="1"/>
</dbReference>
<feature type="domain" description="Carbohydrate-binding/sugar hydrolysis" evidence="7">
    <location>
        <begin position="41"/>
        <end position="172"/>
    </location>
</feature>
<dbReference type="InterPro" id="IPR011050">
    <property type="entry name" value="Pectin_lyase_fold/virulence"/>
</dbReference>
<keyword evidence="9" id="KW-1185">Reference proteome</keyword>
<evidence type="ECO:0000256" key="5">
    <source>
        <dbReference type="SAM" id="MobiDB-lite"/>
    </source>
</evidence>
<evidence type="ECO:0000259" key="6">
    <source>
        <dbReference type="SMART" id="SM00382"/>
    </source>
</evidence>
<comment type="similarity">
    <text evidence="1">Belongs to the CbxX/CfxQ family.</text>
</comment>
<protein>
    <submittedName>
        <fullName evidence="8">AAA family ATPase</fullName>
    </submittedName>
</protein>
<feature type="domain" description="AAA+ ATPase" evidence="6">
    <location>
        <begin position="611"/>
        <end position="751"/>
    </location>
</feature>
<dbReference type="InterPro" id="IPR050773">
    <property type="entry name" value="CbxX/CfxQ_RuBisCO_ESX"/>
</dbReference>
<evidence type="ECO:0000259" key="7">
    <source>
        <dbReference type="SMART" id="SM00722"/>
    </source>
</evidence>
<feature type="region of interest" description="Disordered" evidence="5">
    <location>
        <begin position="1"/>
        <end position="20"/>
    </location>
</feature>
<dbReference type="CDD" id="cd00009">
    <property type="entry name" value="AAA"/>
    <property type="match status" value="1"/>
</dbReference>
<dbReference type="Gene3D" id="3.40.50.300">
    <property type="entry name" value="P-loop containing nucleotide triphosphate hydrolases"/>
    <property type="match status" value="1"/>
</dbReference>
<dbReference type="SMART" id="SM00722">
    <property type="entry name" value="CASH"/>
    <property type="match status" value="2"/>
</dbReference>
<dbReference type="PANTHER" id="PTHR43392:SF2">
    <property type="entry name" value="AAA-TYPE ATPASE FAMILY PROTEIN _ ANKYRIN REPEAT FAMILY PROTEIN"/>
    <property type="match status" value="1"/>
</dbReference>
<comment type="caution">
    <text evidence="8">The sequence shown here is derived from an EMBL/GenBank/DDBJ whole genome shotgun (WGS) entry which is preliminary data.</text>
</comment>
<dbReference type="InterPro" id="IPR006626">
    <property type="entry name" value="PbH1"/>
</dbReference>
<dbReference type="PRINTS" id="PR00819">
    <property type="entry name" value="CBXCFQXSUPER"/>
</dbReference>
<feature type="domain" description="Carbohydrate-binding/sugar hydrolysis" evidence="7">
    <location>
        <begin position="313"/>
        <end position="474"/>
    </location>
</feature>
<dbReference type="Proteomes" id="UP000538929">
    <property type="component" value="Unassembled WGS sequence"/>
</dbReference>
<dbReference type="AlphaFoldDB" id="A0A7W3TDX6"/>
<organism evidence="8 9">
    <name type="scientific">Streptomyces alkaliphilus</name>
    <dbReference type="NCBI Taxonomy" id="1472722"/>
    <lineage>
        <taxon>Bacteria</taxon>
        <taxon>Bacillati</taxon>
        <taxon>Actinomycetota</taxon>
        <taxon>Actinomycetes</taxon>
        <taxon>Kitasatosporales</taxon>
        <taxon>Streptomycetaceae</taxon>
        <taxon>Streptomyces</taxon>
    </lineage>
</organism>
<evidence type="ECO:0000256" key="1">
    <source>
        <dbReference type="ARBA" id="ARBA00010378"/>
    </source>
</evidence>
<dbReference type="InterPro" id="IPR003593">
    <property type="entry name" value="AAA+_ATPase"/>
</dbReference>
<evidence type="ECO:0000256" key="4">
    <source>
        <dbReference type="ARBA" id="ARBA00022840"/>
    </source>
</evidence>
<evidence type="ECO:0000256" key="2">
    <source>
        <dbReference type="ARBA" id="ARBA00022737"/>
    </source>
</evidence>
<dbReference type="PANTHER" id="PTHR43392">
    <property type="entry name" value="AAA-TYPE ATPASE FAMILY PROTEIN / ANKYRIN REPEAT FAMILY PROTEIN"/>
    <property type="match status" value="1"/>
</dbReference>
<feature type="compositionally biased region" description="Low complexity" evidence="5">
    <location>
        <begin position="532"/>
        <end position="549"/>
    </location>
</feature>
<gene>
    <name evidence="8" type="ORF">FNQ90_13480</name>
</gene>
<reference evidence="9" key="1">
    <citation type="submission" date="2019-10" db="EMBL/GenBank/DDBJ databases">
        <title>Streptomyces sp. nov., a novel actinobacterium isolated from alkaline environment.</title>
        <authorList>
            <person name="Golinska P."/>
        </authorList>
    </citation>
    <scope>NUCLEOTIDE SEQUENCE [LARGE SCALE GENOMIC DNA]</scope>
    <source>
        <strain evidence="9">DSM 42118</strain>
    </source>
</reference>
<dbReference type="SUPFAM" id="SSF52540">
    <property type="entry name" value="P-loop containing nucleoside triphosphate hydrolases"/>
    <property type="match status" value="1"/>
</dbReference>
<dbReference type="InterPro" id="IPR012334">
    <property type="entry name" value="Pectin_lyas_fold"/>
</dbReference>